<dbReference type="OrthoDB" id="2146354at2"/>
<accession>A0A0R1V1T0</accession>
<comment type="caution">
    <text evidence="2">The sequence shown here is derived from an EMBL/GenBank/DDBJ whole genome shotgun (WGS) entry which is preliminary data.</text>
</comment>
<dbReference type="RefSeq" id="WP_056960313.1">
    <property type="nucleotide sequence ID" value="NZ_AZFQ01000026.1"/>
</dbReference>
<sequence>MFAQEELLYFFSQTQTRRPAVVRQVLANKRTVSNLFWGMQYQILDWLNTQPQMESLLFDKAIKQLLRQAKLEQHPNGLLLTAKGLSARTQYAALHYRIKQPQLFQRLDEKMWEDVLQLLVQVTSELAYANKHYYVAAASDGAQAYFKRWFRTAKQQLQAATLGKMLLAFLKDKPTREADLFMAFFNGHGVVAATSAQLADKSNYNISDIVNLWRDYAVSFAWFLLHQDTYFQALVAPLFKQSLLSNSTAATYAQFLKGALPAQIAKSRKLRLSTINEHLLEAAIFEKNFAFKRLLSATEIEFLAGIFTGPPSSWDYQVIEEHKKKIDFFKFRLFQIGRSKHDL</sequence>
<evidence type="ECO:0000313" key="3">
    <source>
        <dbReference type="Proteomes" id="UP000051166"/>
    </source>
</evidence>
<reference evidence="2 3" key="1">
    <citation type="journal article" date="2015" name="Genome Announc.">
        <title>Expanding the biotechnology potential of lactobacilli through comparative genomics of 213 strains and associated genera.</title>
        <authorList>
            <person name="Sun Z."/>
            <person name="Harris H.M."/>
            <person name="McCann A."/>
            <person name="Guo C."/>
            <person name="Argimon S."/>
            <person name="Zhang W."/>
            <person name="Yang X."/>
            <person name="Jeffery I.B."/>
            <person name="Cooney J.C."/>
            <person name="Kagawa T.F."/>
            <person name="Liu W."/>
            <person name="Song Y."/>
            <person name="Salvetti E."/>
            <person name="Wrobel A."/>
            <person name="Rasinkangas P."/>
            <person name="Parkhill J."/>
            <person name="Rea M.C."/>
            <person name="O'Sullivan O."/>
            <person name="Ritari J."/>
            <person name="Douillard F.P."/>
            <person name="Paul Ross R."/>
            <person name="Yang R."/>
            <person name="Briner A.E."/>
            <person name="Felis G.E."/>
            <person name="de Vos W.M."/>
            <person name="Barrangou R."/>
            <person name="Klaenhammer T.R."/>
            <person name="Caufield P.W."/>
            <person name="Cui Y."/>
            <person name="Zhang H."/>
            <person name="O'Toole P.W."/>
        </authorList>
    </citation>
    <scope>NUCLEOTIDE SEQUENCE [LARGE SCALE GENOMIC DNA]</scope>
    <source>
        <strain evidence="2 3">DSM 16230</strain>
    </source>
</reference>
<dbReference type="Pfam" id="PF14493">
    <property type="entry name" value="HTH_40"/>
    <property type="match status" value="1"/>
</dbReference>
<dbReference type="EMBL" id="AZFQ01000026">
    <property type="protein sequence ID" value="KRL99478.1"/>
    <property type="molecule type" value="Genomic_DNA"/>
</dbReference>
<proteinExistence type="predicted"/>
<feature type="domain" description="Helicase Helix-turn-helix" evidence="1">
    <location>
        <begin position="248"/>
        <end position="335"/>
    </location>
</feature>
<name>A0A0R1V1T0_9LACO</name>
<organism evidence="2 3">
    <name type="scientific">Liquorilactobacillus satsumensis DSM 16230 = JCM 12392</name>
    <dbReference type="NCBI Taxonomy" id="1423801"/>
    <lineage>
        <taxon>Bacteria</taxon>
        <taxon>Bacillati</taxon>
        <taxon>Bacillota</taxon>
        <taxon>Bacilli</taxon>
        <taxon>Lactobacillales</taxon>
        <taxon>Lactobacillaceae</taxon>
        <taxon>Liquorilactobacillus</taxon>
    </lineage>
</organism>
<evidence type="ECO:0000259" key="1">
    <source>
        <dbReference type="Pfam" id="PF14493"/>
    </source>
</evidence>
<dbReference type="GeneID" id="98307638"/>
<evidence type="ECO:0000313" key="2">
    <source>
        <dbReference type="EMBL" id="KRL99478.1"/>
    </source>
</evidence>
<dbReference type="STRING" id="1423801.FD50_GL000176"/>
<gene>
    <name evidence="2" type="ORF">FD50_GL000176</name>
</gene>
<protein>
    <recommendedName>
        <fullName evidence="1">Helicase Helix-turn-helix domain-containing protein</fullName>
    </recommendedName>
</protein>
<dbReference type="Proteomes" id="UP000051166">
    <property type="component" value="Unassembled WGS sequence"/>
</dbReference>
<dbReference type="InterPro" id="IPR029491">
    <property type="entry name" value="Helicase_HTH"/>
</dbReference>
<dbReference type="AlphaFoldDB" id="A0A0R1V1T0"/>
<keyword evidence="3" id="KW-1185">Reference proteome</keyword>
<dbReference type="PATRIC" id="fig|1423801.4.peg.178"/>